<evidence type="ECO:0000313" key="2">
    <source>
        <dbReference type="Proteomes" id="UP001249851"/>
    </source>
</evidence>
<dbReference type="EMBL" id="JARQWQ010000018">
    <property type="protein sequence ID" value="KAK2565827.1"/>
    <property type="molecule type" value="Genomic_DNA"/>
</dbReference>
<comment type="caution">
    <text evidence="1">The sequence shown here is derived from an EMBL/GenBank/DDBJ whole genome shotgun (WGS) entry which is preliminary data.</text>
</comment>
<protein>
    <submittedName>
        <fullName evidence="1">Uncharacterized protein</fullName>
    </submittedName>
</protein>
<sequence length="77" mass="8902">MASLFLINPLFKILNIEEKEELQGYLHDVSTVKKSEKVPYFDMCIQTESELLQGVCFSPVMHFLIWKKGKPISLITL</sequence>
<name>A0AAD9QR12_ACRCE</name>
<dbReference type="AlphaFoldDB" id="A0AAD9QR12"/>
<accession>A0AAD9QR12</accession>
<reference evidence="1" key="2">
    <citation type="journal article" date="2023" name="Science">
        <title>Genomic signatures of disease resistance in endangered staghorn corals.</title>
        <authorList>
            <person name="Vollmer S.V."/>
            <person name="Selwyn J.D."/>
            <person name="Despard B.A."/>
            <person name="Roesel C.L."/>
        </authorList>
    </citation>
    <scope>NUCLEOTIDE SEQUENCE</scope>
    <source>
        <strain evidence="1">K2</strain>
    </source>
</reference>
<proteinExistence type="predicted"/>
<organism evidence="1 2">
    <name type="scientific">Acropora cervicornis</name>
    <name type="common">Staghorn coral</name>
    <dbReference type="NCBI Taxonomy" id="6130"/>
    <lineage>
        <taxon>Eukaryota</taxon>
        <taxon>Metazoa</taxon>
        <taxon>Cnidaria</taxon>
        <taxon>Anthozoa</taxon>
        <taxon>Hexacorallia</taxon>
        <taxon>Scleractinia</taxon>
        <taxon>Astrocoeniina</taxon>
        <taxon>Acroporidae</taxon>
        <taxon>Acropora</taxon>
    </lineage>
</organism>
<evidence type="ECO:0000313" key="1">
    <source>
        <dbReference type="EMBL" id="KAK2565827.1"/>
    </source>
</evidence>
<reference evidence="1" key="1">
    <citation type="journal article" date="2023" name="G3 (Bethesda)">
        <title>Whole genome assembly and annotation of the endangered Caribbean coral Acropora cervicornis.</title>
        <authorList>
            <person name="Selwyn J.D."/>
            <person name="Vollmer S.V."/>
        </authorList>
    </citation>
    <scope>NUCLEOTIDE SEQUENCE</scope>
    <source>
        <strain evidence="1">K2</strain>
    </source>
</reference>
<keyword evidence="2" id="KW-1185">Reference proteome</keyword>
<gene>
    <name evidence="1" type="ORF">P5673_010107</name>
</gene>
<dbReference type="Proteomes" id="UP001249851">
    <property type="component" value="Unassembled WGS sequence"/>
</dbReference>